<evidence type="ECO:0000313" key="3">
    <source>
        <dbReference type="Proteomes" id="UP000663828"/>
    </source>
</evidence>
<dbReference type="SMART" id="SM01276">
    <property type="entry name" value="M60-like"/>
    <property type="match status" value="1"/>
</dbReference>
<evidence type="ECO:0000313" key="2">
    <source>
        <dbReference type="EMBL" id="CAF1643483.1"/>
    </source>
</evidence>
<dbReference type="PANTHER" id="PTHR15730">
    <property type="entry name" value="EXPERIMENTAL AUTOIMMUNE PROSTATITIS ANTIGEN 2-RELATED"/>
    <property type="match status" value="1"/>
</dbReference>
<name>A0A816DU79_ADIRI</name>
<proteinExistence type="predicted"/>
<accession>A0A816DU79</accession>
<organism evidence="2 3">
    <name type="scientific">Adineta ricciae</name>
    <name type="common">Rotifer</name>
    <dbReference type="NCBI Taxonomy" id="249248"/>
    <lineage>
        <taxon>Eukaryota</taxon>
        <taxon>Metazoa</taxon>
        <taxon>Spiralia</taxon>
        <taxon>Gnathifera</taxon>
        <taxon>Rotifera</taxon>
        <taxon>Eurotatoria</taxon>
        <taxon>Bdelloidea</taxon>
        <taxon>Adinetida</taxon>
        <taxon>Adinetidae</taxon>
        <taxon>Adineta</taxon>
    </lineage>
</organism>
<dbReference type="AlphaFoldDB" id="A0A816DU79"/>
<feature type="non-terminal residue" evidence="2">
    <location>
        <position position="1"/>
    </location>
</feature>
<dbReference type="InterPro" id="IPR042279">
    <property type="entry name" value="Pep_M60_3"/>
</dbReference>
<reference evidence="2" key="1">
    <citation type="submission" date="2021-02" db="EMBL/GenBank/DDBJ databases">
        <authorList>
            <person name="Nowell W R."/>
        </authorList>
    </citation>
    <scope>NUCLEOTIDE SEQUENCE</scope>
</reference>
<dbReference type="InterPro" id="IPR051244">
    <property type="entry name" value="TCAF"/>
</dbReference>
<feature type="domain" description="Peptidase M60" evidence="1">
    <location>
        <begin position="1"/>
        <end position="254"/>
    </location>
</feature>
<dbReference type="Gene3D" id="3.40.390.80">
    <property type="entry name" value="Peptidase M60, enhancin-like domain 2"/>
    <property type="match status" value="1"/>
</dbReference>
<dbReference type="EMBL" id="CAJNOR010009323">
    <property type="protein sequence ID" value="CAF1643483.1"/>
    <property type="molecule type" value="Genomic_DNA"/>
</dbReference>
<evidence type="ECO:0000259" key="1">
    <source>
        <dbReference type="PROSITE" id="PS51723"/>
    </source>
</evidence>
<dbReference type="Gene3D" id="1.10.390.30">
    <property type="entry name" value="Peptidase M60, enhancin-like domain 3"/>
    <property type="match status" value="1"/>
</dbReference>
<dbReference type="Proteomes" id="UP000663828">
    <property type="component" value="Unassembled WGS sequence"/>
</dbReference>
<sequence>SLQPKRLQLCSSYGGLLFLRSPDASGCSITVSLNNVVLTPTYNLADPYRVCAWEQKRKTADGLWADINSLYIAFNMPSSSVLSMTNTQLDIVLSFWDSVILANHDLRGTVPIRRDRVVADIQPVVGGMHAGYPIVTMMDVVNPSNRAFMLNIDYLKDKTIEPTPGLRWAMFHELGHNMQRDWWTFNGTREVTNNIFVLHALETICQVRPGFYAWADQQMSKAREYIKNGANFVKWREDPLLGLLIYTQLAQQFGWSNYKAVFRYYENNKPNLTNDQQKIDYWIVTFSQQVKKNLIPLFKFWGFPISASTINTTAHIANDSNNNETTDTLNLSIKAQSHPSESKPTYVSSTLSIKARPDTSVNKSIEQQLFANSIENLNIRLTREHIQSPTLYSNVSVENHFDTSDNKSTERQPTVKFAVNSNISLNNESTVTPTDNHNLISNFQSDHLYKNSTNRPTYKSNQQLSEKSRYNLNTTYNCKSNVTSRLRYTNAHTINSSNLHNRSFNNMTSGLFSCNPKIVSFTNSLLNSKNKLLTNSINLTNTILPFNRDNASNNNVVAAATNNITNQLTNQSNKTIFANLKIGSDKKLISKSLAHDTDDNLPNHSSVTFASSINDLQTIISIDNQKLICPITPDNRTIPTDVFKKQITKLTKAIDPNVDLQPIQRPSCSLSQYFPLKDPVPKLIKSRVVYELNCSDCDATYIGKTVRHVSRRLHEHGATLDLNPQPDIIPFNSNADSLPLRRSDRNKNKAVQYFPKTTVEARPLAHNTLTQSAVKQHELNNNHHIDWTNFNILAKDNKNYQLLVKESLLINSLQPNLNRTTSSVPLVVFPEGLMSFKPKIKIRSTLDSLSLVDI</sequence>
<dbReference type="Pfam" id="PF13402">
    <property type="entry name" value="Peptidase_M60"/>
    <property type="match status" value="1"/>
</dbReference>
<keyword evidence="3" id="KW-1185">Reference proteome</keyword>
<gene>
    <name evidence="2" type="ORF">XAT740_LOCUS53722</name>
</gene>
<dbReference type="PANTHER" id="PTHR15730:SF5">
    <property type="entry name" value="SI:CH211-210B2.2-RELATED"/>
    <property type="match status" value="1"/>
</dbReference>
<dbReference type="InterPro" id="IPR031161">
    <property type="entry name" value="Peptidase_M60_dom"/>
</dbReference>
<dbReference type="PROSITE" id="PS51723">
    <property type="entry name" value="PEPTIDASE_M60"/>
    <property type="match status" value="1"/>
</dbReference>
<protein>
    <recommendedName>
        <fullName evidence="1">Peptidase M60 domain-containing protein</fullName>
    </recommendedName>
</protein>
<comment type="caution">
    <text evidence="2">The sequence shown here is derived from an EMBL/GenBank/DDBJ whole genome shotgun (WGS) entry which is preliminary data.</text>
</comment>